<dbReference type="Proteomes" id="UP000199700">
    <property type="component" value="Chromosome"/>
</dbReference>
<dbReference type="GO" id="GO:0046872">
    <property type="term" value="F:metal ion binding"/>
    <property type="evidence" value="ECO:0007669"/>
    <property type="project" value="UniProtKB-KW"/>
</dbReference>
<evidence type="ECO:0000256" key="1">
    <source>
        <dbReference type="ARBA" id="ARBA00022801"/>
    </source>
</evidence>
<feature type="domain" description="Peptidase M20 dimerisation" evidence="3">
    <location>
        <begin position="196"/>
        <end position="295"/>
    </location>
</feature>
<dbReference type="EMBL" id="LT629739">
    <property type="protein sequence ID" value="SDS30432.1"/>
    <property type="molecule type" value="Genomic_DNA"/>
</dbReference>
<dbReference type="FunFam" id="3.30.70.360:FF:000001">
    <property type="entry name" value="N-acetyldiaminopimelate deacetylase"/>
    <property type="match status" value="1"/>
</dbReference>
<dbReference type="InterPro" id="IPR002933">
    <property type="entry name" value="Peptidase_M20"/>
</dbReference>
<feature type="binding site" evidence="2">
    <location>
        <position position="113"/>
    </location>
    <ligand>
        <name>Mn(2+)</name>
        <dbReference type="ChEBI" id="CHEBI:29035"/>
        <label>2</label>
    </ligand>
</feature>
<dbReference type="InterPro" id="IPR011650">
    <property type="entry name" value="Peptidase_M20_dimer"/>
</dbReference>
<dbReference type="STRING" id="629680.SAMN04489751_1710"/>
<dbReference type="CDD" id="cd03886">
    <property type="entry name" value="M20_Acy1"/>
    <property type="match status" value="1"/>
</dbReference>
<comment type="cofactor">
    <cofactor evidence="2">
        <name>Mn(2+)</name>
        <dbReference type="ChEBI" id="CHEBI:29035"/>
    </cofactor>
    <text evidence="2">The Mn(2+) ion enhances activity.</text>
</comment>
<dbReference type="PANTHER" id="PTHR11014">
    <property type="entry name" value="PEPTIDASE M20 FAMILY MEMBER"/>
    <property type="match status" value="1"/>
</dbReference>
<feature type="binding site" evidence="2">
    <location>
        <position position="115"/>
    </location>
    <ligand>
        <name>Mn(2+)</name>
        <dbReference type="ChEBI" id="CHEBI:29035"/>
        <label>2</label>
    </ligand>
</feature>
<evidence type="ECO:0000313" key="4">
    <source>
        <dbReference type="EMBL" id="SDS30432.1"/>
    </source>
</evidence>
<dbReference type="OrthoDB" id="9777385at2"/>
<dbReference type="InterPro" id="IPR036264">
    <property type="entry name" value="Bact_exopeptidase_dim_dom"/>
</dbReference>
<dbReference type="SUPFAM" id="SSF53187">
    <property type="entry name" value="Zn-dependent exopeptidases"/>
    <property type="match status" value="1"/>
</dbReference>
<keyword evidence="2" id="KW-0479">Metal-binding</keyword>
<feature type="binding site" evidence="2">
    <location>
        <position position="377"/>
    </location>
    <ligand>
        <name>Mn(2+)</name>
        <dbReference type="ChEBI" id="CHEBI:29035"/>
        <label>2</label>
    </ligand>
</feature>
<dbReference type="PIRSF" id="PIRSF005962">
    <property type="entry name" value="Pept_M20D_amidohydro"/>
    <property type="match status" value="1"/>
</dbReference>
<dbReference type="SUPFAM" id="SSF55031">
    <property type="entry name" value="Bacterial exopeptidase dimerisation domain"/>
    <property type="match status" value="1"/>
</dbReference>
<keyword evidence="2" id="KW-0464">Manganese</keyword>
<dbReference type="AlphaFoldDB" id="A0A1H1R409"/>
<name>A0A1H1R409_BRESA</name>
<protein>
    <submittedName>
        <fullName evidence="4">Hippurate hydrolase</fullName>
    </submittedName>
</protein>
<dbReference type="Pfam" id="PF07687">
    <property type="entry name" value="M20_dimer"/>
    <property type="match status" value="1"/>
</dbReference>
<evidence type="ECO:0000313" key="5">
    <source>
        <dbReference type="Proteomes" id="UP000199700"/>
    </source>
</evidence>
<keyword evidence="1 4" id="KW-0378">Hydrolase</keyword>
<dbReference type="Gene3D" id="3.40.630.10">
    <property type="entry name" value="Zn peptidases"/>
    <property type="match status" value="1"/>
</dbReference>
<dbReference type="Pfam" id="PF01546">
    <property type="entry name" value="Peptidase_M20"/>
    <property type="match status" value="1"/>
</dbReference>
<keyword evidence="5" id="KW-1185">Reference proteome</keyword>
<evidence type="ECO:0000259" key="3">
    <source>
        <dbReference type="Pfam" id="PF07687"/>
    </source>
</evidence>
<accession>A0A1H1R409</accession>
<dbReference type="GO" id="GO:0019877">
    <property type="term" value="P:diaminopimelate biosynthetic process"/>
    <property type="evidence" value="ECO:0007669"/>
    <property type="project" value="UniProtKB-ARBA"/>
</dbReference>
<dbReference type="Gene3D" id="3.30.70.360">
    <property type="match status" value="1"/>
</dbReference>
<evidence type="ECO:0000256" key="2">
    <source>
        <dbReference type="PIRSR" id="PIRSR005962-1"/>
    </source>
</evidence>
<reference evidence="4" key="1">
    <citation type="submission" date="2016-10" db="EMBL/GenBank/DDBJ databases">
        <authorList>
            <person name="Varghese N."/>
            <person name="Submissions S."/>
        </authorList>
    </citation>
    <scope>NUCLEOTIDE SEQUENCE [LARGE SCALE GENOMIC DNA]</scope>
    <source>
        <strain evidence="4">DSM 22082</strain>
    </source>
</reference>
<organism evidence="4 5">
    <name type="scientific">Brevibacterium sandarakinum</name>
    <dbReference type="NCBI Taxonomy" id="629680"/>
    <lineage>
        <taxon>Bacteria</taxon>
        <taxon>Bacillati</taxon>
        <taxon>Actinomycetota</taxon>
        <taxon>Actinomycetes</taxon>
        <taxon>Micrococcales</taxon>
        <taxon>Brevibacteriaceae</taxon>
        <taxon>Brevibacterium</taxon>
    </lineage>
</organism>
<gene>
    <name evidence="4" type="ORF">SAMN04489751_1710</name>
</gene>
<proteinExistence type="predicted"/>
<dbReference type="InterPro" id="IPR017439">
    <property type="entry name" value="Amidohydrolase"/>
</dbReference>
<dbReference type="GO" id="GO:0050118">
    <property type="term" value="F:N-acetyldiaminopimelate deacetylase activity"/>
    <property type="evidence" value="ECO:0007669"/>
    <property type="project" value="UniProtKB-ARBA"/>
</dbReference>
<dbReference type="RefSeq" id="WP_092104813.1">
    <property type="nucleotide sequence ID" value="NZ_LT629739.1"/>
</dbReference>
<feature type="binding site" evidence="2">
    <location>
        <position position="149"/>
    </location>
    <ligand>
        <name>Mn(2+)</name>
        <dbReference type="ChEBI" id="CHEBI:29035"/>
        <label>2</label>
    </ligand>
</feature>
<sequence>MSASPSVSSSAAAPDFRTEARSLHDDLVTLRRTLHANPELGFQLPFTQKTVLDELADLGLEITTGESLSSIVAVLKGERPGPAVLLRGDMDALPVAEDTGLDYASTNGNMHACGHDMHTAGLVGAARLLAAHRDELPGSIVFMFQPAEEVEGGAEPMLAEGMLEAAGVPVIAAYGIHVEADKRGRFTTKGGPLMAGFADLNLTVHGAGGHSSQPQATRDPVPAVAEIALALNTMTTRSFDIFDPVVVSVTQLEGSQASNIIPDTAKLTASVRYLSADSIALLQQRVPEIAENIARAHRCTAEVDFRIGFPVTVNNPAESRLVIDRLGEVFGTEQVEEMAVPRMGSEDFSYVLEKVPGTFVFLGATPEGVDPSAETNHSPRVAFDDGLLGDQAAALAHLAFTRLADEVR</sequence>
<dbReference type="NCBIfam" id="TIGR01891">
    <property type="entry name" value="amidohydrolases"/>
    <property type="match status" value="1"/>
</dbReference>
<feature type="binding site" evidence="2">
    <location>
        <position position="177"/>
    </location>
    <ligand>
        <name>Mn(2+)</name>
        <dbReference type="ChEBI" id="CHEBI:29035"/>
        <label>2</label>
    </ligand>
</feature>
<dbReference type="PANTHER" id="PTHR11014:SF63">
    <property type="entry name" value="METALLOPEPTIDASE, PUTATIVE (AFU_ORTHOLOGUE AFUA_6G09600)-RELATED"/>
    <property type="match status" value="1"/>
</dbReference>